<sequence>MESPEWDTVTGQTWTYHFPHILQDISECTFVALDFEFSGIPTYQGSRRQTLQERYAEVKEAAGTYQILQVGLAIVKEDAIAGTYTVKPYNIHLSPLIDSTLRIDRTFGFSSSAVQFLLKSGFDLNAPFQEGVHYLSTKEEKKVLEDAHQHNSGRSETGTTAQMVLSKRDRESVAFLADVRKDIEAWLSVGEGRREYLNVPSRDATSRNGRPATTSLNRFQKRLVHQLVETEYPSLTSIGCPDYIRIVKYDKEREDRIRREKLNRVEKRLLELRGFRWVIEALTGGDLSQLTPQAFHPLVGVVEEEEDAAAYWKRTIDALKSKNGRIPLVGHNLFMDVVYLWQCFYGYLPDQVEEFARLLHEKFPMLIDTKYIFTHDCGDMNPVASLDDIAKACNHITKPEIIINSKHTRYQNKTCPHEAGYDSLLTAQNFIKQAVQLPGARPRASPLPSIDTLIQHTKPVSIQPGGVHTAIANTTSTKHTDDKNRSTTNSGTKFAGRNLYGALESISLEPTGPESVDTLTMANSGPELIPSFSAPVWKVYGNKLRVFGTQERVFKLDSIRR</sequence>
<dbReference type="OrthoDB" id="414075at2759"/>
<dbReference type="AlphaFoldDB" id="B6Q6N5"/>
<dbReference type="InterPro" id="IPR006941">
    <property type="entry name" value="RNase_CAF1"/>
</dbReference>
<dbReference type="Gene3D" id="3.30.420.10">
    <property type="entry name" value="Ribonuclease H-like superfamily/Ribonuclease H"/>
    <property type="match status" value="2"/>
</dbReference>
<dbReference type="GO" id="GO:1990432">
    <property type="term" value="P:siRNA 3'-end processing"/>
    <property type="evidence" value="ECO:0007669"/>
    <property type="project" value="TreeGrafter"/>
</dbReference>
<dbReference type="InterPro" id="IPR012337">
    <property type="entry name" value="RNaseH-like_sf"/>
</dbReference>
<evidence type="ECO:0000313" key="3">
    <source>
        <dbReference type="Proteomes" id="UP000001294"/>
    </source>
</evidence>
<evidence type="ECO:0000313" key="2">
    <source>
        <dbReference type="EMBL" id="EEA28640.1"/>
    </source>
</evidence>
<reference evidence="2" key="1">
    <citation type="submission" date="2007-10" db="EMBL/GenBank/DDBJ databases">
        <authorList>
            <person name="Zhao H."/>
            <person name="Waite J.H."/>
        </authorList>
    </citation>
    <scope>NUCLEOTIDE SEQUENCE</scope>
    <source>
        <strain evidence="2">ATCC 18224</strain>
    </source>
</reference>
<dbReference type="Pfam" id="PF04857">
    <property type="entry name" value="CAF1"/>
    <property type="match status" value="1"/>
</dbReference>
<dbReference type="PANTHER" id="PTHR15092">
    <property type="entry name" value="POLY A -SPECIFIC RIBONUCLEASE/TARGET OF EGR1, MEMBER 1"/>
    <property type="match status" value="1"/>
</dbReference>
<protein>
    <submittedName>
        <fullName evidence="2">CAF1 family ribonuclease, putative</fullName>
    </submittedName>
</protein>
<name>B6Q6N5_TALMQ</name>
<dbReference type="EMBL" id="DS995899">
    <property type="protein sequence ID" value="EEA28640.1"/>
    <property type="molecule type" value="Genomic_DNA"/>
</dbReference>
<dbReference type="STRING" id="441960.B6Q6N5"/>
<proteinExistence type="inferred from homology"/>
<dbReference type="GO" id="GO:0000289">
    <property type="term" value="P:nuclear-transcribed mRNA poly(A) tail shortening"/>
    <property type="evidence" value="ECO:0007669"/>
    <property type="project" value="TreeGrafter"/>
</dbReference>
<dbReference type="GO" id="GO:0003723">
    <property type="term" value="F:RNA binding"/>
    <property type="evidence" value="ECO:0007669"/>
    <property type="project" value="TreeGrafter"/>
</dbReference>
<gene>
    <name evidence="2" type="ORF">PMAA_034410</name>
</gene>
<dbReference type="InterPro" id="IPR051181">
    <property type="entry name" value="CAF1_poly(A)_ribonucleases"/>
</dbReference>
<dbReference type="EMBL" id="DS995899">
    <property type="protein sequence ID" value="EEA28641.1"/>
    <property type="molecule type" value="Genomic_DNA"/>
</dbReference>
<reference evidence="3" key="2">
    <citation type="journal article" date="2015" name="Genome Announc.">
        <title>Genome sequence of the AIDS-associated pathogen Penicillium marneffei (ATCC18224) and its near taxonomic relative Talaromyces stipitatus (ATCC10500).</title>
        <authorList>
            <person name="Nierman W.C."/>
            <person name="Fedorova-Abrams N.D."/>
            <person name="Andrianopoulos A."/>
        </authorList>
    </citation>
    <scope>NUCLEOTIDE SEQUENCE [LARGE SCALE GENOMIC DNA]</scope>
    <source>
        <strain evidence="3">ATCC 18224 / CBS 334.59 / QM 7333</strain>
    </source>
</reference>
<accession>B6Q6N5</accession>
<evidence type="ECO:0000256" key="1">
    <source>
        <dbReference type="ARBA" id="ARBA00008372"/>
    </source>
</evidence>
<keyword evidence="3" id="KW-1185">Reference proteome</keyword>
<dbReference type="GO" id="GO:0005634">
    <property type="term" value="C:nucleus"/>
    <property type="evidence" value="ECO:0007669"/>
    <property type="project" value="TreeGrafter"/>
</dbReference>
<dbReference type="SUPFAM" id="SSF53098">
    <property type="entry name" value="Ribonuclease H-like"/>
    <property type="match status" value="1"/>
</dbReference>
<dbReference type="GO" id="GO:1990431">
    <property type="term" value="P:priRNA 3'-end processing"/>
    <property type="evidence" value="ECO:0007669"/>
    <property type="project" value="TreeGrafter"/>
</dbReference>
<dbReference type="InterPro" id="IPR036397">
    <property type="entry name" value="RNaseH_sf"/>
</dbReference>
<organism evidence="2 3">
    <name type="scientific">Talaromyces marneffei (strain ATCC 18224 / CBS 334.59 / QM 7333)</name>
    <name type="common">Penicillium marneffei</name>
    <dbReference type="NCBI Taxonomy" id="441960"/>
    <lineage>
        <taxon>Eukaryota</taxon>
        <taxon>Fungi</taxon>
        <taxon>Dikarya</taxon>
        <taxon>Ascomycota</taxon>
        <taxon>Pezizomycotina</taxon>
        <taxon>Eurotiomycetes</taxon>
        <taxon>Eurotiomycetidae</taxon>
        <taxon>Eurotiales</taxon>
        <taxon>Trichocomaceae</taxon>
        <taxon>Talaromyces</taxon>
        <taxon>Talaromyces sect. Talaromyces</taxon>
    </lineage>
</organism>
<dbReference type="PANTHER" id="PTHR15092:SF22">
    <property type="entry name" value="POLY(A)-SPECIFIC RIBONUCLEASE PNLDC1"/>
    <property type="match status" value="1"/>
</dbReference>
<dbReference type="VEuPathDB" id="FungiDB:PMAA_034410"/>
<comment type="similarity">
    <text evidence="1">Belongs to the CAF1 family.</text>
</comment>
<dbReference type="HOGENOM" id="CLU_022380_0_0_1"/>
<dbReference type="Proteomes" id="UP000001294">
    <property type="component" value="Unassembled WGS sequence"/>
</dbReference>
<dbReference type="GO" id="GO:0000175">
    <property type="term" value="F:3'-5'-RNA exonuclease activity"/>
    <property type="evidence" value="ECO:0007669"/>
    <property type="project" value="TreeGrafter"/>
</dbReference>